<gene>
    <name evidence="1" type="ORF">EUTSA_v10027213mg</name>
</gene>
<keyword evidence="2" id="KW-1185">Reference proteome</keyword>
<name>V4MG16_EUTSA</name>
<proteinExistence type="predicted"/>
<evidence type="ECO:0000313" key="1">
    <source>
        <dbReference type="EMBL" id="ESQ54212.1"/>
    </source>
</evidence>
<accession>V4MG16</accession>
<sequence>MFLPFYYSSSPSPPITLYPRNSSSPICYPKQYSPDFQPWSQERHVVTNSSYSCFTLDDVLLVESDLFVSNFIVIHGIASPLDFTRNGGFGPFGTCESNIHPPDISNKANPVIGSTHT</sequence>
<reference evidence="1 2" key="1">
    <citation type="journal article" date="2013" name="Front. Plant Sci.">
        <title>The Reference Genome of the Halophytic Plant Eutrema salsugineum.</title>
        <authorList>
            <person name="Yang R."/>
            <person name="Jarvis D.E."/>
            <person name="Chen H."/>
            <person name="Beilstein M.A."/>
            <person name="Grimwood J."/>
            <person name="Jenkins J."/>
            <person name="Shu S."/>
            <person name="Prochnik S."/>
            <person name="Xin M."/>
            <person name="Ma C."/>
            <person name="Schmutz J."/>
            <person name="Wing R.A."/>
            <person name="Mitchell-Olds T."/>
            <person name="Schumaker K.S."/>
            <person name="Wang X."/>
        </authorList>
    </citation>
    <scope>NUCLEOTIDE SEQUENCE [LARGE SCALE GENOMIC DNA]</scope>
</reference>
<dbReference type="KEGG" id="eus:EUTSA_v10027213mg"/>
<dbReference type="Proteomes" id="UP000030689">
    <property type="component" value="Unassembled WGS sequence"/>
</dbReference>
<protein>
    <submittedName>
        <fullName evidence="1">Uncharacterized protein</fullName>
    </submittedName>
</protein>
<evidence type="ECO:0000313" key="2">
    <source>
        <dbReference type="Proteomes" id="UP000030689"/>
    </source>
</evidence>
<dbReference type="Gramene" id="ESQ54212">
    <property type="protein sequence ID" value="ESQ54212"/>
    <property type="gene ID" value="EUTSA_v10027213mg"/>
</dbReference>
<dbReference type="AlphaFoldDB" id="V4MG16"/>
<organism evidence="1 2">
    <name type="scientific">Eutrema salsugineum</name>
    <name type="common">Saltwater cress</name>
    <name type="synonym">Sisymbrium salsugineum</name>
    <dbReference type="NCBI Taxonomy" id="72664"/>
    <lineage>
        <taxon>Eukaryota</taxon>
        <taxon>Viridiplantae</taxon>
        <taxon>Streptophyta</taxon>
        <taxon>Embryophyta</taxon>
        <taxon>Tracheophyta</taxon>
        <taxon>Spermatophyta</taxon>
        <taxon>Magnoliopsida</taxon>
        <taxon>eudicotyledons</taxon>
        <taxon>Gunneridae</taxon>
        <taxon>Pentapetalae</taxon>
        <taxon>rosids</taxon>
        <taxon>malvids</taxon>
        <taxon>Brassicales</taxon>
        <taxon>Brassicaceae</taxon>
        <taxon>Eutremeae</taxon>
        <taxon>Eutrema</taxon>
    </lineage>
</organism>
<dbReference type="EMBL" id="KI517384">
    <property type="protein sequence ID" value="ESQ54212.1"/>
    <property type="molecule type" value="Genomic_DNA"/>
</dbReference>